<gene>
    <name evidence="2" type="ORF">KC19_3G236000</name>
</gene>
<dbReference type="EMBL" id="CM026423">
    <property type="protein sequence ID" value="KAG0584809.1"/>
    <property type="molecule type" value="Genomic_DNA"/>
</dbReference>
<evidence type="ECO:0000313" key="2">
    <source>
        <dbReference type="EMBL" id="KAG0584809.1"/>
    </source>
</evidence>
<protein>
    <submittedName>
        <fullName evidence="2">Uncharacterized protein</fullName>
    </submittedName>
</protein>
<dbReference type="Proteomes" id="UP000822688">
    <property type="component" value="Chromosome 3"/>
</dbReference>
<accession>A0A8T0IP98</accession>
<evidence type="ECO:0000256" key="1">
    <source>
        <dbReference type="SAM" id="SignalP"/>
    </source>
</evidence>
<name>A0A8T0IP98_CERPU</name>
<organism evidence="2 3">
    <name type="scientific">Ceratodon purpureus</name>
    <name type="common">Fire moss</name>
    <name type="synonym">Dicranum purpureum</name>
    <dbReference type="NCBI Taxonomy" id="3225"/>
    <lineage>
        <taxon>Eukaryota</taxon>
        <taxon>Viridiplantae</taxon>
        <taxon>Streptophyta</taxon>
        <taxon>Embryophyta</taxon>
        <taxon>Bryophyta</taxon>
        <taxon>Bryophytina</taxon>
        <taxon>Bryopsida</taxon>
        <taxon>Dicranidae</taxon>
        <taxon>Pseudoditrichales</taxon>
        <taxon>Ditrichaceae</taxon>
        <taxon>Ceratodon</taxon>
    </lineage>
</organism>
<dbReference type="AlphaFoldDB" id="A0A8T0IP98"/>
<feature type="chain" id="PRO_5035809361" evidence="1">
    <location>
        <begin position="26"/>
        <end position="83"/>
    </location>
</feature>
<reference evidence="2" key="1">
    <citation type="submission" date="2020-06" db="EMBL/GenBank/DDBJ databases">
        <title>WGS assembly of Ceratodon purpureus strain R40.</title>
        <authorList>
            <person name="Carey S.B."/>
            <person name="Jenkins J."/>
            <person name="Shu S."/>
            <person name="Lovell J.T."/>
            <person name="Sreedasyam A."/>
            <person name="Maumus F."/>
            <person name="Tiley G.P."/>
            <person name="Fernandez-Pozo N."/>
            <person name="Barry K."/>
            <person name="Chen C."/>
            <person name="Wang M."/>
            <person name="Lipzen A."/>
            <person name="Daum C."/>
            <person name="Saski C.A."/>
            <person name="Payton A.C."/>
            <person name="Mcbreen J.C."/>
            <person name="Conrad R.E."/>
            <person name="Kollar L.M."/>
            <person name="Olsson S."/>
            <person name="Huttunen S."/>
            <person name="Landis J.B."/>
            <person name="Wickett N.J."/>
            <person name="Johnson M.G."/>
            <person name="Rensing S.A."/>
            <person name="Grimwood J."/>
            <person name="Schmutz J."/>
            <person name="Mcdaniel S.F."/>
        </authorList>
    </citation>
    <scope>NUCLEOTIDE SEQUENCE</scope>
    <source>
        <strain evidence="2">R40</strain>
    </source>
</reference>
<evidence type="ECO:0000313" key="3">
    <source>
        <dbReference type="Proteomes" id="UP000822688"/>
    </source>
</evidence>
<keyword evidence="1" id="KW-0732">Signal</keyword>
<sequence length="83" mass="9314">MLHFFGHVTTCILLPLKLMVMLKRTRYPQDAKHAGKASYYKSAVTRRFRFWPKMKSGETVGTDSLLDIATAHGAISSFSSHIG</sequence>
<keyword evidence="3" id="KW-1185">Reference proteome</keyword>
<proteinExistence type="predicted"/>
<feature type="signal peptide" evidence="1">
    <location>
        <begin position="1"/>
        <end position="25"/>
    </location>
</feature>
<comment type="caution">
    <text evidence="2">The sequence shown here is derived from an EMBL/GenBank/DDBJ whole genome shotgun (WGS) entry which is preliminary data.</text>
</comment>